<protein>
    <recommendedName>
        <fullName evidence="5">Recombination-associated protein RdgC</fullName>
    </recommendedName>
</protein>
<organism evidence="4">
    <name type="scientific">marine metagenome</name>
    <dbReference type="NCBI Taxonomy" id="408172"/>
    <lineage>
        <taxon>unclassified sequences</taxon>
        <taxon>metagenomes</taxon>
        <taxon>ecological metagenomes</taxon>
    </lineage>
</organism>
<evidence type="ECO:0008006" key="5">
    <source>
        <dbReference type="Google" id="ProtNLM"/>
    </source>
</evidence>
<dbReference type="AlphaFoldDB" id="A0A382YL94"/>
<accession>A0A382YL94</accession>
<evidence type="ECO:0000256" key="2">
    <source>
        <dbReference type="ARBA" id="ARBA00022490"/>
    </source>
</evidence>
<sequence length="63" mass="7132">MIFKNAHVYRLTQSVNLDADQCERALQQRAFRPCSGIRPSSFGWVSPTSDETLVHEVAGCFLF</sequence>
<keyword evidence="3" id="KW-0233">DNA recombination</keyword>
<dbReference type="EMBL" id="UINC01176633">
    <property type="protein sequence ID" value="SVD83850.1"/>
    <property type="molecule type" value="Genomic_DNA"/>
</dbReference>
<dbReference type="GO" id="GO:0006310">
    <property type="term" value="P:DNA recombination"/>
    <property type="evidence" value="ECO:0007669"/>
    <property type="project" value="UniProtKB-KW"/>
</dbReference>
<dbReference type="GO" id="GO:0000018">
    <property type="term" value="P:regulation of DNA recombination"/>
    <property type="evidence" value="ECO:0007669"/>
    <property type="project" value="TreeGrafter"/>
</dbReference>
<name>A0A382YL94_9ZZZZ</name>
<dbReference type="InterPro" id="IPR007476">
    <property type="entry name" value="RdgC"/>
</dbReference>
<comment type="subcellular location">
    <subcellularLocation>
        <location evidence="1">Cytoplasm</location>
        <location evidence="1">Nucleoid</location>
    </subcellularLocation>
</comment>
<reference evidence="4" key="1">
    <citation type="submission" date="2018-05" db="EMBL/GenBank/DDBJ databases">
        <authorList>
            <person name="Lanie J.A."/>
            <person name="Ng W.-L."/>
            <person name="Kazmierczak K.M."/>
            <person name="Andrzejewski T.M."/>
            <person name="Davidsen T.M."/>
            <person name="Wayne K.J."/>
            <person name="Tettelin H."/>
            <person name="Glass J.I."/>
            <person name="Rusch D."/>
            <person name="Podicherti R."/>
            <person name="Tsui H.-C.T."/>
            <person name="Winkler M.E."/>
        </authorList>
    </citation>
    <scope>NUCLEOTIDE SEQUENCE</scope>
</reference>
<dbReference type="PANTHER" id="PTHR38103">
    <property type="entry name" value="RECOMBINATION-ASSOCIATED PROTEIN RDGC"/>
    <property type="match status" value="1"/>
</dbReference>
<evidence type="ECO:0000256" key="1">
    <source>
        <dbReference type="ARBA" id="ARBA00004453"/>
    </source>
</evidence>
<proteinExistence type="predicted"/>
<evidence type="ECO:0000313" key="4">
    <source>
        <dbReference type="EMBL" id="SVD83850.1"/>
    </source>
</evidence>
<dbReference type="GO" id="GO:0003690">
    <property type="term" value="F:double-stranded DNA binding"/>
    <property type="evidence" value="ECO:0007669"/>
    <property type="project" value="TreeGrafter"/>
</dbReference>
<keyword evidence="2" id="KW-0963">Cytoplasm</keyword>
<gene>
    <name evidence="4" type="ORF">METZ01_LOCUS436704</name>
</gene>
<dbReference type="PANTHER" id="PTHR38103:SF1">
    <property type="entry name" value="RECOMBINATION-ASSOCIATED PROTEIN RDGC"/>
    <property type="match status" value="1"/>
</dbReference>
<dbReference type="GO" id="GO:0043590">
    <property type="term" value="C:bacterial nucleoid"/>
    <property type="evidence" value="ECO:0007669"/>
    <property type="project" value="TreeGrafter"/>
</dbReference>
<evidence type="ECO:0000256" key="3">
    <source>
        <dbReference type="ARBA" id="ARBA00023172"/>
    </source>
</evidence>
<dbReference type="Pfam" id="PF04381">
    <property type="entry name" value="RdgC"/>
    <property type="match status" value="1"/>
</dbReference>
<feature type="non-terminal residue" evidence="4">
    <location>
        <position position="63"/>
    </location>
</feature>